<dbReference type="RefSeq" id="WP_017174749.1">
    <property type="nucleotide sequence ID" value="NZ_CAXOIK010000007.1"/>
</dbReference>
<keyword evidence="8" id="KW-1185">Reference proteome</keyword>
<dbReference type="InterPro" id="IPR050950">
    <property type="entry name" value="HTH-type_LysR_regulators"/>
</dbReference>
<evidence type="ECO:0000313" key="8">
    <source>
        <dbReference type="Proteomes" id="UP000665944"/>
    </source>
</evidence>
<dbReference type="EMBL" id="CP014567">
    <property type="protein sequence ID" value="AVI06291.1"/>
    <property type="molecule type" value="Genomic_DNA"/>
</dbReference>
<dbReference type="SUPFAM" id="SSF46785">
    <property type="entry name" value="Winged helix' DNA-binding domain"/>
    <property type="match status" value="1"/>
</dbReference>
<dbReference type="InterPro" id="IPR000847">
    <property type="entry name" value="LysR_HTH_N"/>
</dbReference>
<dbReference type="Proteomes" id="UP000665944">
    <property type="component" value="Unassembled WGS sequence"/>
</dbReference>
<proteinExistence type="inferred from homology"/>
<dbReference type="PRINTS" id="PR00039">
    <property type="entry name" value="HTHLYSR"/>
</dbReference>
<dbReference type="InterPro" id="IPR036388">
    <property type="entry name" value="WH-like_DNA-bd_sf"/>
</dbReference>
<evidence type="ECO:0000313" key="7">
    <source>
        <dbReference type="EMBL" id="MCM5672850.1"/>
    </source>
</evidence>
<dbReference type="Gene3D" id="3.40.190.290">
    <property type="match status" value="1"/>
</dbReference>
<keyword evidence="4" id="KW-0804">Transcription</keyword>
<dbReference type="SUPFAM" id="SSF53850">
    <property type="entry name" value="Periplasmic binding protein-like II"/>
    <property type="match status" value="1"/>
</dbReference>
<sequence>MNFEQLIYVKSVYEQESMIRASELMHISQSAMSQSIANLETELGYSLFYRSRKGTVPTEIGKRLIPKILEILEAKEHLMLEVERLQTHITGKLTIATIPTLFHKLLPKVISQFKVDYPNVDIEVIESDRENIIKMLRNNEIDLGLIGKKESDKTMSLIHEFPLNLSTNFKLIVPAKSKLTFKDTVNLEDIKDYPFILYDRSFYHHHLKKFEEENGELKIVFRTHNPIVLLRTVAEGLGVGMISSYMIEDEPILNDEYIEAIPLGHPFDYSVYFTAIVNDNRKNETSLLRFIDYLKK</sequence>
<gene>
    <name evidence="6" type="ORF">AZE34_05830</name>
    <name evidence="7" type="ORF">J7T32_008870</name>
</gene>
<name>A0A3S7GVH6_STAHO</name>
<accession>A0A3S7GVH6</accession>
<evidence type="ECO:0000313" key="6">
    <source>
        <dbReference type="EMBL" id="AVI06291.1"/>
    </source>
</evidence>
<dbReference type="PANTHER" id="PTHR30419">
    <property type="entry name" value="HTH-TYPE TRANSCRIPTIONAL REGULATOR YBHD"/>
    <property type="match status" value="1"/>
</dbReference>
<dbReference type="InterPro" id="IPR005119">
    <property type="entry name" value="LysR_subst-bd"/>
</dbReference>
<organism evidence="6">
    <name type="scientific">Staphylococcus hominis</name>
    <dbReference type="NCBI Taxonomy" id="1290"/>
    <lineage>
        <taxon>Bacteria</taxon>
        <taxon>Bacillati</taxon>
        <taxon>Bacillota</taxon>
        <taxon>Bacilli</taxon>
        <taxon>Bacillales</taxon>
        <taxon>Staphylococcaceae</taxon>
        <taxon>Staphylococcus</taxon>
    </lineage>
</organism>
<evidence type="ECO:0000256" key="3">
    <source>
        <dbReference type="ARBA" id="ARBA00023125"/>
    </source>
</evidence>
<keyword evidence="2" id="KW-0805">Transcription regulation</keyword>
<evidence type="ECO:0000256" key="1">
    <source>
        <dbReference type="ARBA" id="ARBA00009437"/>
    </source>
</evidence>
<dbReference type="GO" id="GO:0003700">
    <property type="term" value="F:DNA-binding transcription factor activity"/>
    <property type="evidence" value="ECO:0007669"/>
    <property type="project" value="InterPro"/>
</dbReference>
<dbReference type="CDD" id="cd05466">
    <property type="entry name" value="PBP2_LTTR_substrate"/>
    <property type="match status" value="1"/>
</dbReference>
<reference evidence="6" key="1">
    <citation type="submission" date="2016-02" db="EMBL/GenBank/DDBJ databases">
        <title>Genomic sequence of a clinical Staphylococcus hominis isolate.</title>
        <authorList>
            <person name="McClure J.M."/>
            <person name="Zhang K."/>
        </authorList>
    </citation>
    <scope>NUCLEOTIDE SEQUENCE</scope>
    <source>
        <strain evidence="6">C34847</strain>
    </source>
</reference>
<dbReference type="AlphaFoldDB" id="A0A3S7GVH6"/>
<feature type="domain" description="HTH lysR-type" evidence="5">
    <location>
        <begin position="1"/>
        <end position="58"/>
    </location>
</feature>
<reference evidence="7 8" key="2">
    <citation type="submission" date="2022-06" db="EMBL/GenBank/DDBJ databases">
        <title>Staphylococcus hominis ShoR14 genome sequence.</title>
        <authorList>
            <person name="Yeo C.C."/>
            <person name="Chew C.H."/>
            <person name="Che Hamzah A.M."/>
            <person name="Al-Trad E.I."/>
        </authorList>
    </citation>
    <scope>NUCLEOTIDE SEQUENCE [LARGE SCALE GENOMIC DNA]</scope>
    <source>
        <strain evidence="7 8">ShoR14</strain>
    </source>
</reference>
<evidence type="ECO:0000256" key="4">
    <source>
        <dbReference type="ARBA" id="ARBA00023163"/>
    </source>
</evidence>
<dbReference type="PROSITE" id="PS50931">
    <property type="entry name" value="HTH_LYSR"/>
    <property type="match status" value="1"/>
</dbReference>
<comment type="similarity">
    <text evidence="1">Belongs to the LysR transcriptional regulatory family.</text>
</comment>
<keyword evidence="3" id="KW-0238">DNA-binding</keyword>
<dbReference type="Gene3D" id="1.10.10.10">
    <property type="entry name" value="Winged helix-like DNA-binding domain superfamily/Winged helix DNA-binding domain"/>
    <property type="match status" value="1"/>
</dbReference>
<dbReference type="Pfam" id="PF00126">
    <property type="entry name" value="HTH_1"/>
    <property type="match status" value="1"/>
</dbReference>
<protein>
    <submittedName>
        <fullName evidence="6 7">Transcriptional regulator</fullName>
    </submittedName>
</protein>
<evidence type="ECO:0000256" key="2">
    <source>
        <dbReference type="ARBA" id="ARBA00023015"/>
    </source>
</evidence>
<dbReference type="Pfam" id="PF03466">
    <property type="entry name" value="LysR_substrate"/>
    <property type="match status" value="1"/>
</dbReference>
<evidence type="ECO:0000259" key="5">
    <source>
        <dbReference type="PROSITE" id="PS50931"/>
    </source>
</evidence>
<dbReference type="GO" id="GO:0005829">
    <property type="term" value="C:cytosol"/>
    <property type="evidence" value="ECO:0007669"/>
    <property type="project" value="TreeGrafter"/>
</dbReference>
<dbReference type="EMBL" id="JAGHKT020000013">
    <property type="protein sequence ID" value="MCM5672850.1"/>
    <property type="molecule type" value="Genomic_DNA"/>
</dbReference>
<dbReference type="GO" id="GO:0003677">
    <property type="term" value="F:DNA binding"/>
    <property type="evidence" value="ECO:0007669"/>
    <property type="project" value="UniProtKB-KW"/>
</dbReference>
<dbReference type="InterPro" id="IPR036390">
    <property type="entry name" value="WH_DNA-bd_sf"/>
</dbReference>